<evidence type="ECO:0000256" key="5">
    <source>
        <dbReference type="SAM" id="MobiDB-lite"/>
    </source>
</evidence>
<keyword evidence="3" id="KW-0234">DNA repair</keyword>
<gene>
    <name evidence="7" type="ORF">BS47DRAFT_1336670</name>
</gene>
<dbReference type="GO" id="GO:0005634">
    <property type="term" value="C:nucleus"/>
    <property type="evidence" value="ECO:0007669"/>
    <property type="project" value="UniProtKB-SubCell"/>
</dbReference>
<evidence type="ECO:0000256" key="3">
    <source>
        <dbReference type="ARBA" id="ARBA00023204"/>
    </source>
</evidence>
<dbReference type="Pfam" id="PF12253">
    <property type="entry name" value="CAF1A_dimeriz"/>
    <property type="match status" value="1"/>
</dbReference>
<evidence type="ECO:0000259" key="6">
    <source>
        <dbReference type="Pfam" id="PF12253"/>
    </source>
</evidence>
<keyword evidence="8" id="KW-1185">Reference proteome</keyword>
<feature type="compositionally biased region" description="Basic and acidic residues" evidence="5">
    <location>
        <begin position="199"/>
        <end position="226"/>
    </location>
</feature>
<dbReference type="GO" id="GO:0006281">
    <property type="term" value="P:DNA repair"/>
    <property type="evidence" value="ECO:0007669"/>
    <property type="project" value="UniProtKB-KW"/>
</dbReference>
<proteinExistence type="predicted"/>
<evidence type="ECO:0000256" key="4">
    <source>
        <dbReference type="ARBA" id="ARBA00023242"/>
    </source>
</evidence>
<dbReference type="OrthoDB" id="440676at2759"/>
<protein>
    <recommendedName>
        <fullName evidence="6">Chromatin assembly factor 1 subunit A dimerization domain-containing protein</fullName>
    </recommendedName>
</protein>
<sequence length="796" mass="87438">MTQTHLTSTIKAPMEAGRPSPSAPSAQPMIELKAGKVIFRQKSIDWAGGLSGMKALVAFNEYLESHSTPPTSIPHEYMPLIAKFVHESDKSLNALVKHLKKSLILPAATTDADNKITNSVLENAIQCIAERQNYGIRTAPSALLSVWRWEVKDLSLVSESTNQSGSTIINVEMAIKRQAQRAQAKIDINNVFDALPQEERDSLSKGGAGRKDKDPTGASRETRKSEASAYSVNDENKGSKPKLASDVAEPIVNGVKSAKKAIPKDKDKGTLKSAAVLTSFFSKAQTSKRVVPRSQDSSSKSDYERHFLPFTVKKHTVLAPINRFHQQHQIPHVSGQPEIISIDDDEPQQMDDIHVEKLEVSQTAKSDRDVEMAALSGSSLTQWSANHEDYLAEFLSKVPIPRRIGPSHSLPSARATRFRSHAPISVRQVMGCLIEAEVNGDEKTTRDLHTLLGDHQKIPRKLLQFCENSRPPYYGTWTKSSTFVGPRTPFARDLVAFDYSYDSGDDWEEEEVEGAEELVSELDSDGSGGDDFEADDWLVGDDEDIEVAGDPAEGDPTDPRILKKRKAENAPGAAVATKKRRPLAGPLVPFFRGPCFEDVVGQCQYEPFNAFRIQLLNDTPFGIDPFSFVSTCLEDYRASYNVHPSQNPIHPMETKPMSTSRPFTDFAVPAVPPHILLTHPQAELSESNTPLTSSTSSATLVPTATNTPGVRSAPKKAPIFTLPTALFPSFLSSIDGSTLSKPVLIDELFKKFKTMPDVVGLRKGAVESKLAEVAFKEKRVWKVKAEVWAETGVPPP</sequence>
<comment type="caution">
    <text evidence="7">The sequence shown here is derived from an EMBL/GenBank/DDBJ whole genome shotgun (WGS) entry which is preliminary data.</text>
</comment>
<dbReference type="GO" id="GO:0033186">
    <property type="term" value="C:CAF-1 complex"/>
    <property type="evidence" value="ECO:0007669"/>
    <property type="project" value="TreeGrafter"/>
</dbReference>
<accession>A0A9P6DYX1</accession>
<keyword evidence="4" id="KW-0539">Nucleus</keyword>
<dbReference type="AlphaFoldDB" id="A0A9P6DYX1"/>
<evidence type="ECO:0000256" key="1">
    <source>
        <dbReference type="ARBA" id="ARBA00004123"/>
    </source>
</evidence>
<name>A0A9P6DYX1_9AGAM</name>
<organism evidence="7 8">
    <name type="scientific">Hydnum rufescens UP504</name>
    <dbReference type="NCBI Taxonomy" id="1448309"/>
    <lineage>
        <taxon>Eukaryota</taxon>
        <taxon>Fungi</taxon>
        <taxon>Dikarya</taxon>
        <taxon>Basidiomycota</taxon>
        <taxon>Agaricomycotina</taxon>
        <taxon>Agaricomycetes</taxon>
        <taxon>Cantharellales</taxon>
        <taxon>Hydnaceae</taxon>
        <taxon>Hydnum</taxon>
    </lineage>
</organism>
<feature type="compositionally biased region" description="Low complexity" evidence="5">
    <location>
        <begin position="686"/>
        <end position="705"/>
    </location>
</feature>
<dbReference type="InterPro" id="IPR022043">
    <property type="entry name" value="CAF1A_DD"/>
</dbReference>
<keyword evidence="2" id="KW-0227">DNA damage</keyword>
<reference evidence="7" key="1">
    <citation type="journal article" date="2020" name="Nat. Commun.">
        <title>Large-scale genome sequencing of mycorrhizal fungi provides insights into the early evolution of symbiotic traits.</title>
        <authorList>
            <person name="Miyauchi S."/>
            <person name="Kiss E."/>
            <person name="Kuo A."/>
            <person name="Drula E."/>
            <person name="Kohler A."/>
            <person name="Sanchez-Garcia M."/>
            <person name="Morin E."/>
            <person name="Andreopoulos B."/>
            <person name="Barry K.W."/>
            <person name="Bonito G."/>
            <person name="Buee M."/>
            <person name="Carver A."/>
            <person name="Chen C."/>
            <person name="Cichocki N."/>
            <person name="Clum A."/>
            <person name="Culley D."/>
            <person name="Crous P.W."/>
            <person name="Fauchery L."/>
            <person name="Girlanda M."/>
            <person name="Hayes R.D."/>
            <person name="Keri Z."/>
            <person name="LaButti K."/>
            <person name="Lipzen A."/>
            <person name="Lombard V."/>
            <person name="Magnuson J."/>
            <person name="Maillard F."/>
            <person name="Murat C."/>
            <person name="Nolan M."/>
            <person name="Ohm R.A."/>
            <person name="Pangilinan J."/>
            <person name="Pereira M.F."/>
            <person name="Perotto S."/>
            <person name="Peter M."/>
            <person name="Pfister S."/>
            <person name="Riley R."/>
            <person name="Sitrit Y."/>
            <person name="Stielow J.B."/>
            <person name="Szollosi G."/>
            <person name="Zifcakova L."/>
            <person name="Stursova M."/>
            <person name="Spatafora J.W."/>
            <person name="Tedersoo L."/>
            <person name="Vaario L.M."/>
            <person name="Yamada A."/>
            <person name="Yan M."/>
            <person name="Wang P."/>
            <person name="Xu J."/>
            <person name="Bruns T."/>
            <person name="Baldrian P."/>
            <person name="Vilgalys R."/>
            <person name="Dunand C."/>
            <person name="Henrissat B."/>
            <person name="Grigoriev I.V."/>
            <person name="Hibbett D."/>
            <person name="Nagy L.G."/>
            <person name="Martin F.M."/>
        </authorList>
    </citation>
    <scope>NUCLEOTIDE SEQUENCE</scope>
    <source>
        <strain evidence="7">UP504</strain>
    </source>
</reference>
<feature type="compositionally biased region" description="Polar residues" evidence="5">
    <location>
        <begin position="1"/>
        <end position="10"/>
    </location>
</feature>
<feature type="region of interest" description="Disordered" evidence="5">
    <location>
        <begin position="686"/>
        <end position="713"/>
    </location>
</feature>
<dbReference type="GO" id="GO:0006334">
    <property type="term" value="P:nucleosome assembly"/>
    <property type="evidence" value="ECO:0007669"/>
    <property type="project" value="TreeGrafter"/>
</dbReference>
<feature type="region of interest" description="Disordered" evidence="5">
    <location>
        <begin position="1"/>
        <end position="25"/>
    </location>
</feature>
<comment type="subcellular location">
    <subcellularLocation>
        <location evidence="1">Nucleus</location>
    </subcellularLocation>
</comment>
<evidence type="ECO:0000313" key="8">
    <source>
        <dbReference type="Proteomes" id="UP000886523"/>
    </source>
</evidence>
<evidence type="ECO:0000313" key="7">
    <source>
        <dbReference type="EMBL" id="KAF9519936.1"/>
    </source>
</evidence>
<feature type="domain" description="Chromatin assembly factor 1 subunit A dimerization" evidence="6">
    <location>
        <begin position="461"/>
        <end position="530"/>
    </location>
</feature>
<dbReference type="EMBL" id="MU128915">
    <property type="protein sequence ID" value="KAF9519936.1"/>
    <property type="molecule type" value="Genomic_DNA"/>
</dbReference>
<dbReference type="Proteomes" id="UP000886523">
    <property type="component" value="Unassembled WGS sequence"/>
</dbReference>
<evidence type="ECO:0000256" key="2">
    <source>
        <dbReference type="ARBA" id="ARBA00022763"/>
    </source>
</evidence>
<dbReference type="PANTHER" id="PTHR15272:SF0">
    <property type="entry name" value="CHROMATIN ASSEMBLY FACTOR 1 SUBUNIT A"/>
    <property type="match status" value="1"/>
</dbReference>
<dbReference type="PANTHER" id="PTHR15272">
    <property type="entry name" value="CHROMATIN ASSEMBLY FACTOR 1 SUBUNIT A CAF-1 SUBUNIT A"/>
    <property type="match status" value="1"/>
</dbReference>
<feature type="region of interest" description="Disordered" evidence="5">
    <location>
        <begin position="199"/>
        <end position="245"/>
    </location>
</feature>